<dbReference type="Proteomes" id="UP000295142">
    <property type="component" value="Unassembled WGS sequence"/>
</dbReference>
<name>A0A4R2KUW3_9RHOB</name>
<dbReference type="OrthoDB" id="7722272at2"/>
<comment type="caution">
    <text evidence="8">The sequence shown here is derived from an EMBL/GenBank/DDBJ whole genome shotgun (WGS) entry which is preliminary data.</text>
</comment>
<dbReference type="GO" id="GO:0016020">
    <property type="term" value="C:membrane"/>
    <property type="evidence" value="ECO:0007669"/>
    <property type="project" value="UniProtKB-SubCell"/>
</dbReference>
<dbReference type="Pfam" id="PF03544">
    <property type="entry name" value="TonB_C"/>
    <property type="match status" value="1"/>
</dbReference>
<feature type="compositionally biased region" description="Low complexity" evidence="5">
    <location>
        <begin position="187"/>
        <end position="205"/>
    </location>
</feature>
<feature type="region of interest" description="Disordered" evidence="5">
    <location>
        <begin position="73"/>
        <end position="205"/>
    </location>
</feature>
<dbReference type="NCBIfam" id="TIGR01352">
    <property type="entry name" value="tonB_Cterm"/>
    <property type="match status" value="1"/>
</dbReference>
<gene>
    <name evidence="8" type="ORF">EV655_10952</name>
</gene>
<reference evidence="8 9" key="1">
    <citation type="submission" date="2019-03" db="EMBL/GenBank/DDBJ databases">
        <title>Genomic Encyclopedia of Type Strains, Phase IV (KMG-IV): sequencing the most valuable type-strain genomes for metagenomic binning, comparative biology and taxonomic classification.</title>
        <authorList>
            <person name="Goeker M."/>
        </authorList>
    </citation>
    <scope>NUCLEOTIDE SEQUENCE [LARGE SCALE GENOMIC DNA]</scope>
    <source>
        <strain evidence="8 9">DSM 4868</strain>
    </source>
</reference>
<organism evidence="8 9">
    <name type="scientific">Rhodovulum euryhalinum</name>
    <dbReference type="NCBI Taxonomy" id="35805"/>
    <lineage>
        <taxon>Bacteria</taxon>
        <taxon>Pseudomonadati</taxon>
        <taxon>Pseudomonadota</taxon>
        <taxon>Alphaproteobacteria</taxon>
        <taxon>Rhodobacterales</taxon>
        <taxon>Paracoccaceae</taxon>
        <taxon>Rhodovulum</taxon>
    </lineage>
</organism>
<dbReference type="EMBL" id="SLWW01000009">
    <property type="protein sequence ID" value="TCO70505.1"/>
    <property type="molecule type" value="Genomic_DNA"/>
</dbReference>
<feature type="compositionally biased region" description="Pro residues" evidence="5">
    <location>
        <begin position="110"/>
        <end position="135"/>
    </location>
</feature>
<evidence type="ECO:0000256" key="4">
    <source>
        <dbReference type="ARBA" id="ARBA00023136"/>
    </source>
</evidence>
<evidence type="ECO:0000256" key="5">
    <source>
        <dbReference type="SAM" id="MobiDB-lite"/>
    </source>
</evidence>
<keyword evidence="4" id="KW-0472">Membrane</keyword>
<proteinExistence type="predicted"/>
<protein>
    <submittedName>
        <fullName evidence="8">Outer membrane transport energization protein TonB</fullName>
    </submittedName>
</protein>
<dbReference type="GO" id="GO:0055085">
    <property type="term" value="P:transmembrane transport"/>
    <property type="evidence" value="ECO:0007669"/>
    <property type="project" value="InterPro"/>
</dbReference>
<dbReference type="PROSITE" id="PS52015">
    <property type="entry name" value="TONB_CTD"/>
    <property type="match status" value="1"/>
</dbReference>
<sequence>MRRLAELSLFLPLAAGLHAAAFGLFSGSEGGAGGGGSEAGEGLVTLAAAPPALSRLAEDWSAPPEVAAVPPELARPAPAAPPRLPAPEAGATRPAAPEGPVSPRADSAPPALPPPPAIAPPPATAPLLAAPPSPDAPVQARQVSDRPARAPGLRAPDLPRVEPPPPEPAAPPPRAERRPEAAPPSAPAQTAAGSARASSAGAPARAAPALSPAALRALRAEWGGQILARVARAHRYPRGTRATGRALVDLEVTREGRVVAVRLVQGTGDPVLDRAALDAIRRAAPYPAAPGGLDAGSYGFTVPLKFDGRR</sequence>
<evidence type="ECO:0000256" key="2">
    <source>
        <dbReference type="ARBA" id="ARBA00022692"/>
    </source>
</evidence>
<keyword evidence="3" id="KW-1133">Transmembrane helix</keyword>
<dbReference type="AlphaFoldDB" id="A0A4R2KUW3"/>
<evidence type="ECO:0000313" key="9">
    <source>
        <dbReference type="Proteomes" id="UP000295142"/>
    </source>
</evidence>
<evidence type="ECO:0000256" key="6">
    <source>
        <dbReference type="SAM" id="SignalP"/>
    </source>
</evidence>
<dbReference type="InterPro" id="IPR006260">
    <property type="entry name" value="TonB/TolA_C"/>
</dbReference>
<feature type="domain" description="TonB C-terminal" evidence="7">
    <location>
        <begin position="218"/>
        <end position="310"/>
    </location>
</feature>
<dbReference type="Gene3D" id="3.30.1150.10">
    <property type="match status" value="1"/>
</dbReference>
<dbReference type="SUPFAM" id="SSF74653">
    <property type="entry name" value="TolA/TonB C-terminal domain"/>
    <property type="match status" value="1"/>
</dbReference>
<dbReference type="RefSeq" id="WP_132545168.1">
    <property type="nucleotide sequence ID" value="NZ_SLWW01000009.1"/>
</dbReference>
<comment type="subcellular location">
    <subcellularLocation>
        <location evidence="1">Membrane</location>
        <topology evidence="1">Single-pass membrane protein</topology>
    </subcellularLocation>
</comment>
<evidence type="ECO:0000259" key="7">
    <source>
        <dbReference type="PROSITE" id="PS52015"/>
    </source>
</evidence>
<feature type="signal peptide" evidence="6">
    <location>
        <begin position="1"/>
        <end position="19"/>
    </location>
</feature>
<keyword evidence="9" id="KW-1185">Reference proteome</keyword>
<keyword evidence="2" id="KW-0812">Transmembrane</keyword>
<keyword evidence="6" id="KW-0732">Signal</keyword>
<evidence type="ECO:0000256" key="3">
    <source>
        <dbReference type="ARBA" id="ARBA00022989"/>
    </source>
</evidence>
<feature type="chain" id="PRO_5020408067" evidence="6">
    <location>
        <begin position="20"/>
        <end position="310"/>
    </location>
</feature>
<accession>A0A4R2KUW3</accession>
<evidence type="ECO:0000313" key="8">
    <source>
        <dbReference type="EMBL" id="TCO70505.1"/>
    </source>
</evidence>
<dbReference type="InterPro" id="IPR037682">
    <property type="entry name" value="TonB_C"/>
</dbReference>
<evidence type="ECO:0000256" key="1">
    <source>
        <dbReference type="ARBA" id="ARBA00004167"/>
    </source>
</evidence>
<feature type="compositionally biased region" description="Pro residues" evidence="5">
    <location>
        <begin position="161"/>
        <end position="173"/>
    </location>
</feature>